<reference evidence="1" key="1">
    <citation type="submission" date="2025-08" db="UniProtKB">
        <authorList>
            <consortium name="Ensembl"/>
        </authorList>
    </citation>
    <scope>IDENTIFICATION</scope>
</reference>
<sequence length="149" mass="16306">MGVKAWRHHHPGKSRAPDLFSPLHTHLLCCQQIPTSEAQYIGFAPRSPASGQPVTRPRGALHRSFCGRRWRTSATVTISQLDNCCDFFLFLGCLLSPLLQTFERAAAFLVESSCPEQGITLAGLDRGAGVHGEAAAVPDKEGKRGWLLR</sequence>
<protein>
    <submittedName>
        <fullName evidence="1">Uncharacterized protein</fullName>
    </submittedName>
</protein>
<dbReference type="Proteomes" id="UP000694393">
    <property type="component" value="Unplaced"/>
</dbReference>
<organism evidence="1 2">
    <name type="scientific">Pelusios castaneus</name>
    <name type="common">West African mud turtle</name>
    <dbReference type="NCBI Taxonomy" id="367368"/>
    <lineage>
        <taxon>Eukaryota</taxon>
        <taxon>Metazoa</taxon>
        <taxon>Chordata</taxon>
        <taxon>Craniata</taxon>
        <taxon>Vertebrata</taxon>
        <taxon>Euteleostomi</taxon>
        <taxon>Archelosauria</taxon>
        <taxon>Testudinata</taxon>
        <taxon>Testudines</taxon>
        <taxon>Pleurodira</taxon>
        <taxon>Pelomedusidae</taxon>
        <taxon>Pelusios</taxon>
    </lineage>
</organism>
<dbReference type="Ensembl" id="ENSPCET00000017877.1">
    <property type="protein sequence ID" value="ENSPCEP00000017272.1"/>
    <property type="gene ID" value="ENSPCEG00000013571.1"/>
</dbReference>
<accession>A0A8C8S9T2</accession>
<evidence type="ECO:0000313" key="2">
    <source>
        <dbReference type="Proteomes" id="UP000694393"/>
    </source>
</evidence>
<dbReference type="AlphaFoldDB" id="A0A8C8S9T2"/>
<keyword evidence="2" id="KW-1185">Reference proteome</keyword>
<proteinExistence type="predicted"/>
<name>A0A8C8S9T2_9SAUR</name>
<evidence type="ECO:0000313" key="1">
    <source>
        <dbReference type="Ensembl" id="ENSPCEP00000017272.1"/>
    </source>
</evidence>
<reference evidence="1" key="2">
    <citation type="submission" date="2025-09" db="UniProtKB">
        <authorList>
            <consortium name="Ensembl"/>
        </authorList>
    </citation>
    <scope>IDENTIFICATION</scope>
</reference>